<feature type="non-terminal residue" evidence="1">
    <location>
        <position position="1"/>
    </location>
</feature>
<evidence type="ECO:0000313" key="1">
    <source>
        <dbReference type="EMBL" id="VUZ48871.1"/>
    </source>
</evidence>
<dbReference type="EMBL" id="CABIJS010000321">
    <property type="protein sequence ID" value="VUZ48871.1"/>
    <property type="molecule type" value="Genomic_DNA"/>
</dbReference>
<accession>A0A564YNK9</accession>
<protein>
    <submittedName>
        <fullName evidence="1">Uncharacterized protein</fullName>
    </submittedName>
</protein>
<evidence type="ECO:0000313" key="2">
    <source>
        <dbReference type="Proteomes" id="UP000321570"/>
    </source>
</evidence>
<reference evidence="1 2" key="1">
    <citation type="submission" date="2019-07" db="EMBL/GenBank/DDBJ databases">
        <authorList>
            <person name="Jastrzebski P J."/>
            <person name="Paukszto L."/>
            <person name="Jastrzebski P J."/>
        </authorList>
    </citation>
    <scope>NUCLEOTIDE SEQUENCE [LARGE SCALE GENOMIC DNA]</scope>
    <source>
        <strain evidence="1 2">WMS-il1</strain>
    </source>
</reference>
<gene>
    <name evidence="1" type="ORF">WMSIL1_LOCUS8075</name>
</gene>
<dbReference type="Proteomes" id="UP000321570">
    <property type="component" value="Unassembled WGS sequence"/>
</dbReference>
<name>A0A564YNK9_HYMDI</name>
<dbReference type="AlphaFoldDB" id="A0A564YNK9"/>
<proteinExistence type="predicted"/>
<keyword evidence="2" id="KW-1185">Reference proteome</keyword>
<organism evidence="1 2">
    <name type="scientific">Hymenolepis diminuta</name>
    <name type="common">Rat tapeworm</name>
    <dbReference type="NCBI Taxonomy" id="6216"/>
    <lineage>
        <taxon>Eukaryota</taxon>
        <taxon>Metazoa</taxon>
        <taxon>Spiralia</taxon>
        <taxon>Lophotrochozoa</taxon>
        <taxon>Platyhelminthes</taxon>
        <taxon>Cestoda</taxon>
        <taxon>Eucestoda</taxon>
        <taxon>Cyclophyllidea</taxon>
        <taxon>Hymenolepididae</taxon>
        <taxon>Hymenolepis</taxon>
    </lineage>
</organism>
<sequence length="67" mass="7552">VSLQRPPQPISNQYPCSFELLVFEDQARGQRLTRSSVRLKFLSSHRLRINKPSLLTTFPVLAALGTA</sequence>